<reference evidence="6" key="1">
    <citation type="submission" date="2020-06" db="EMBL/GenBank/DDBJ databases">
        <authorList>
            <person name="Li T."/>
            <person name="Hu X."/>
            <person name="Zhang T."/>
            <person name="Song X."/>
            <person name="Zhang H."/>
            <person name="Dai N."/>
            <person name="Sheng W."/>
            <person name="Hou X."/>
            <person name="Wei L."/>
        </authorList>
    </citation>
    <scope>NUCLEOTIDE SEQUENCE</scope>
    <source>
        <strain evidence="6">G02</strain>
        <tissue evidence="6">Leaf</tissue>
    </source>
</reference>
<comment type="caution">
    <text evidence="6">The sequence shown here is derived from an EMBL/GenBank/DDBJ whole genome shotgun (WGS) entry which is preliminary data.</text>
</comment>
<dbReference type="EMBL" id="JACGWJ010000014">
    <property type="protein sequence ID" value="KAL0374297.1"/>
    <property type="molecule type" value="Genomic_DNA"/>
</dbReference>
<dbReference type="InterPro" id="IPR029063">
    <property type="entry name" value="SAM-dependent_MTases_sf"/>
</dbReference>
<organism evidence="6">
    <name type="scientific">Sesamum radiatum</name>
    <name type="common">Black benniseed</name>
    <dbReference type="NCBI Taxonomy" id="300843"/>
    <lineage>
        <taxon>Eukaryota</taxon>
        <taxon>Viridiplantae</taxon>
        <taxon>Streptophyta</taxon>
        <taxon>Embryophyta</taxon>
        <taxon>Tracheophyta</taxon>
        <taxon>Spermatophyta</taxon>
        <taxon>Magnoliopsida</taxon>
        <taxon>eudicotyledons</taxon>
        <taxon>Gunneridae</taxon>
        <taxon>Pentapetalae</taxon>
        <taxon>asterids</taxon>
        <taxon>lamiids</taxon>
        <taxon>Lamiales</taxon>
        <taxon>Pedaliaceae</taxon>
        <taxon>Sesamum</taxon>
    </lineage>
</organism>
<accession>A0AAW2R2I8</accession>
<keyword evidence="2 6" id="KW-0489">Methyltransferase</keyword>
<dbReference type="GO" id="GO:0032259">
    <property type="term" value="P:methylation"/>
    <property type="evidence" value="ECO:0007669"/>
    <property type="project" value="UniProtKB-KW"/>
</dbReference>
<evidence type="ECO:0000256" key="4">
    <source>
        <dbReference type="ARBA" id="ARBA00022723"/>
    </source>
</evidence>
<dbReference type="Pfam" id="PF03492">
    <property type="entry name" value="Methyltransf_7"/>
    <property type="match status" value="1"/>
</dbReference>
<evidence type="ECO:0000256" key="1">
    <source>
        <dbReference type="ARBA" id="ARBA00007967"/>
    </source>
</evidence>
<comment type="similarity">
    <text evidence="1">Belongs to the methyltransferase superfamily. Type-7 methyltransferase family.</text>
</comment>
<proteinExistence type="inferred from homology"/>
<name>A0AAW2R2I8_SESRA</name>
<dbReference type="AlphaFoldDB" id="A0AAW2R2I8"/>
<evidence type="ECO:0000256" key="3">
    <source>
        <dbReference type="ARBA" id="ARBA00022679"/>
    </source>
</evidence>
<evidence type="ECO:0000256" key="2">
    <source>
        <dbReference type="ARBA" id="ARBA00022603"/>
    </source>
</evidence>
<dbReference type="InterPro" id="IPR042086">
    <property type="entry name" value="MeTrfase_capping"/>
</dbReference>
<dbReference type="PANTHER" id="PTHR31009">
    <property type="entry name" value="S-ADENOSYL-L-METHIONINE:CARBOXYL METHYLTRANSFERASE FAMILY PROTEIN"/>
    <property type="match status" value="1"/>
</dbReference>
<evidence type="ECO:0000313" key="6">
    <source>
        <dbReference type="EMBL" id="KAL0374297.1"/>
    </source>
</evidence>
<keyword evidence="5" id="KW-0460">Magnesium</keyword>
<evidence type="ECO:0000256" key="5">
    <source>
        <dbReference type="ARBA" id="ARBA00022842"/>
    </source>
</evidence>
<dbReference type="InterPro" id="IPR005299">
    <property type="entry name" value="MeTrfase_7"/>
</dbReference>
<dbReference type="Gene3D" id="1.10.1200.270">
    <property type="entry name" value="Methyltransferase, alpha-helical capping domain"/>
    <property type="match status" value="1"/>
</dbReference>
<sequence>MVMKNVGHMNAGDDETSYANNSALQVLSLPLSLSLSLLVFCSLSTDSLAILLQKGVILKALPVLDDTLRDMFAAAESCFPKIWKMVDLGCSSGPNSLFVISHILDTVEQLCRKKNFIVSNNSPEFEVFLNDLPDNDFNNLFKLISGQVFGKDKKRRCFLYGLPGSFYGRLFPSNTLHFAYSSYSLHWLSQIPKGLDRSNKENIYMARTSPREVFEAYAKQYQRDFSTFLRLRGEEMKAGGRMVLTFVGRSVEDPSCKHYSAHYTLLSQTLLDMVAEGLVKMDDLYSFNVPIYMPCVEEVKTVIQIEGSFNLEKLHVFPVRWDAQDNIINYENDLVFDKHRSGKLVANCVRAFMEPMLAAHFGSSIVDELFERYAEKMGEHLCEEKYSSYYTIVISLSRKSK</sequence>
<dbReference type="GO" id="GO:0046872">
    <property type="term" value="F:metal ion binding"/>
    <property type="evidence" value="ECO:0007669"/>
    <property type="project" value="UniProtKB-KW"/>
</dbReference>
<reference evidence="6" key="2">
    <citation type="journal article" date="2024" name="Plant">
        <title>Genomic evolution and insights into agronomic trait innovations of Sesamum species.</title>
        <authorList>
            <person name="Miao H."/>
            <person name="Wang L."/>
            <person name="Qu L."/>
            <person name="Liu H."/>
            <person name="Sun Y."/>
            <person name="Le M."/>
            <person name="Wang Q."/>
            <person name="Wei S."/>
            <person name="Zheng Y."/>
            <person name="Lin W."/>
            <person name="Duan Y."/>
            <person name="Cao H."/>
            <person name="Xiong S."/>
            <person name="Wang X."/>
            <person name="Wei L."/>
            <person name="Li C."/>
            <person name="Ma Q."/>
            <person name="Ju M."/>
            <person name="Zhao R."/>
            <person name="Li G."/>
            <person name="Mu C."/>
            <person name="Tian Q."/>
            <person name="Mei H."/>
            <person name="Zhang T."/>
            <person name="Gao T."/>
            <person name="Zhang H."/>
        </authorList>
    </citation>
    <scope>NUCLEOTIDE SEQUENCE</scope>
    <source>
        <strain evidence="6">G02</strain>
    </source>
</reference>
<keyword evidence="3" id="KW-0808">Transferase</keyword>
<dbReference type="GO" id="GO:0008168">
    <property type="term" value="F:methyltransferase activity"/>
    <property type="evidence" value="ECO:0007669"/>
    <property type="project" value="UniProtKB-KW"/>
</dbReference>
<keyword evidence="4" id="KW-0479">Metal-binding</keyword>
<dbReference type="SUPFAM" id="SSF53335">
    <property type="entry name" value="S-adenosyl-L-methionine-dependent methyltransferases"/>
    <property type="match status" value="1"/>
</dbReference>
<dbReference type="Gene3D" id="3.40.50.150">
    <property type="entry name" value="Vaccinia Virus protein VP39"/>
    <property type="match status" value="1"/>
</dbReference>
<gene>
    <name evidence="6" type="ORF">Sradi_3345400</name>
</gene>
<protein>
    <submittedName>
        <fullName evidence="6">Benzoate carboxyl methyltransferase</fullName>
    </submittedName>
</protein>